<evidence type="ECO:0000313" key="2">
    <source>
        <dbReference type="Proteomes" id="UP000001477"/>
    </source>
</evidence>
<protein>
    <submittedName>
        <fullName evidence="1">Uncharacterized protein</fullName>
    </submittedName>
</protein>
<dbReference type="HOGENOM" id="CLU_2953596_0_0_9"/>
<sequence>MQGGAISWQNVQFVKKVFIMEIMSAILIEDQIMFGSQTLRRFLARSMEFHRSYMYVLHV</sequence>
<name>C4Z9X0_AGARV</name>
<dbReference type="STRING" id="515619.EUBREC_1667"/>
<accession>C4Z9X0</accession>
<dbReference type="KEGG" id="ere:EUBREC_1667"/>
<dbReference type="EMBL" id="CP001107">
    <property type="protein sequence ID" value="ACR75411.1"/>
    <property type="molecule type" value="Genomic_DNA"/>
</dbReference>
<evidence type="ECO:0000313" key="1">
    <source>
        <dbReference type="EMBL" id="ACR75411.1"/>
    </source>
</evidence>
<reference evidence="1 2" key="1">
    <citation type="journal article" date="2009" name="Proc. Natl. Acad. Sci. U.S.A.">
        <title>Characterizing a model human gut microbiota composed of members of its two dominant bacterial phyla.</title>
        <authorList>
            <person name="Mahowald M.A."/>
            <person name="Rey F.E."/>
            <person name="Seedorf H."/>
            <person name="Turnbaugh P.J."/>
            <person name="Fulton R.S."/>
            <person name="Wollam A."/>
            <person name="Shah N."/>
            <person name="Wang C."/>
            <person name="Magrini V."/>
            <person name="Wilson R.K."/>
            <person name="Cantarel B.L."/>
            <person name="Coutinho P.M."/>
            <person name="Henrissat B."/>
            <person name="Crock L.W."/>
            <person name="Russell A."/>
            <person name="Verberkmoes N.C."/>
            <person name="Hettich R.L."/>
            <person name="Gordon J.I."/>
        </authorList>
    </citation>
    <scope>NUCLEOTIDE SEQUENCE [LARGE SCALE GENOMIC DNA]</scope>
    <source>
        <strain evidence="2">ATCC 33656 / DSM 3377 / JCM 17463 / KCTC 5835 / LMG 30912 / VPI 0990</strain>
    </source>
</reference>
<dbReference type="Proteomes" id="UP000001477">
    <property type="component" value="Chromosome"/>
</dbReference>
<dbReference type="AlphaFoldDB" id="C4Z9X0"/>
<gene>
    <name evidence="1" type="ordered locus">EUBREC_1667</name>
</gene>
<dbReference type="PaxDb" id="515619-EUBREC_1667"/>
<organism evidence="1 2">
    <name type="scientific">Agathobacter rectalis (strain ATCC 33656 / DSM 3377 / JCM 17463 / KCTC 5835 / VPI 0990)</name>
    <name type="common">Eubacterium rectale</name>
    <dbReference type="NCBI Taxonomy" id="515619"/>
    <lineage>
        <taxon>Bacteria</taxon>
        <taxon>Bacillati</taxon>
        <taxon>Bacillota</taxon>
        <taxon>Clostridia</taxon>
        <taxon>Lachnospirales</taxon>
        <taxon>Lachnospiraceae</taxon>
        <taxon>Agathobacter</taxon>
    </lineage>
</organism>
<proteinExistence type="predicted"/>